<comment type="similarity">
    <text evidence="2">Belongs to the bacterial solute-binding protein 5 family.</text>
</comment>
<dbReference type="SUPFAM" id="SSF53850">
    <property type="entry name" value="Periplasmic binding protein-like II"/>
    <property type="match status" value="1"/>
</dbReference>
<dbReference type="EMBL" id="CP065956">
    <property type="protein sequence ID" value="QSR86746.1"/>
    <property type="molecule type" value="Genomic_DNA"/>
</dbReference>
<dbReference type="Gene3D" id="3.10.105.10">
    <property type="entry name" value="Dipeptide-binding Protein, Domain 3"/>
    <property type="match status" value="1"/>
</dbReference>
<keyword evidence="5" id="KW-1133">Transmembrane helix</keyword>
<feature type="domain" description="Solute-binding protein family 5" evidence="6">
    <location>
        <begin position="93"/>
        <end position="469"/>
    </location>
</feature>
<evidence type="ECO:0000313" key="7">
    <source>
        <dbReference type="EMBL" id="QSR86746.1"/>
    </source>
</evidence>
<keyword evidence="3" id="KW-0813">Transport</keyword>
<evidence type="ECO:0000313" key="8">
    <source>
        <dbReference type="Proteomes" id="UP000663088"/>
    </source>
</evidence>
<dbReference type="CDD" id="cd08504">
    <property type="entry name" value="PBP2_OppA"/>
    <property type="match status" value="1"/>
</dbReference>
<organism evidence="7 8">
    <name type="scientific">Candidatus Methylacidiphilum infernorum</name>
    <dbReference type="NCBI Taxonomy" id="511746"/>
    <lineage>
        <taxon>Bacteria</taxon>
        <taxon>Pseudomonadati</taxon>
        <taxon>Verrucomicrobiota</taxon>
        <taxon>Methylacidiphilae</taxon>
        <taxon>Methylacidiphilales</taxon>
        <taxon>Methylacidiphilaceae</taxon>
        <taxon>Methylacidiphilum (ex Ratnadevi et al. 2023)</taxon>
    </lineage>
</organism>
<dbReference type="Pfam" id="PF00496">
    <property type="entry name" value="SBP_bac_5"/>
    <property type="match status" value="1"/>
</dbReference>
<dbReference type="Gene3D" id="3.90.76.10">
    <property type="entry name" value="Dipeptide-binding Protein, Domain 1"/>
    <property type="match status" value="1"/>
</dbReference>
<dbReference type="PANTHER" id="PTHR30290:SF10">
    <property type="entry name" value="PERIPLASMIC OLIGOPEPTIDE-BINDING PROTEIN-RELATED"/>
    <property type="match status" value="1"/>
</dbReference>
<accession>A0ABX7PVR7</accession>
<protein>
    <submittedName>
        <fullName evidence="7">Peptide ABC transporter substrate-binding protein</fullName>
    </submittedName>
</protein>
<proteinExistence type="inferred from homology"/>
<evidence type="ECO:0000259" key="6">
    <source>
        <dbReference type="Pfam" id="PF00496"/>
    </source>
</evidence>
<keyword evidence="5" id="KW-0472">Membrane</keyword>
<evidence type="ECO:0000256" key="2">
    <source>
        <dbReference type="ARBA" id="ARBA00005695"/>
    </source>
</evidence>
<evidence type="ECO:0000256" key="1">
    <source>
        <dbReference type="ARBA" id="ARBA00004196"/>
    </source>
</evidence>
<dbReference type="Gene3D" id="3.40.190.10">
    <property type="entry name" value="Periplasmic binding protein-like II"/>
    <property type="match status" value="1"/>
</dbReference>
<dbReference type="InterPro" id="IPR039424">
    <property type="entry name" value="SBP_5"/>
</dbReference>
<gene>
    <name evidence="7" type="ORF">EM20IM_09820</name>
</gene>
<dbReference type="PIRSF" id="PIRSF002741">
    <property type="entry name" value="MppA"/>
    <property type="match status" value="1"/>
</dbReference>
<dbReference type="Proteomes" id="UP000663088">
    <property type="component" value="Chromosome"/>
</dbReference>
<dbReference type="InterPro" id="IPR030678">
    <property type="entry name" value="Peptide/Ni-bd"/>
</dbReference>
<feature type="transmembrane region" description="Helical" evidence="5">
    <location>
        <begin position="26"/>
        <end position="43"/>
    </location>
</feature>
<sequence>MWSKNNCLRHESEPEGDSSFNGKKHLFFFLSIVALISFPFLPGCRSQSSASRIVIVNGPEPESLDPQVITGQLEGRIVKALFEGLTAWNAKGEIIPGVAEKWDCLENGTFYRFYLRKTFWSNGKPVVADDFVLSWKRALDPMQGSRYADLLFWIRGAKEYNEGKIKDFSSVGIKSVGDSILEIKLNCPIPFFLQLVAQPVFFPLPIDTIKIHGENWIKAGNMVCNGPYLLEAWKINDRIILKKNPNYWHQAAIKTKELVLLTTSKASTAFNLFFCGIADIILDKGLVPTFFIDTISHKPYFHSSPILATYFYRINTQRKPLNDSRIRRALAMAIDKSRIVKIITRGGELPAGSITPPGIAGYISPPGLPYDPDRARSLFSEAGYPGGKGFPPLSILYNSGELNEQIATEIQAMWRQNLGIQVGLRNQEWKVYLNSLASLDFDIARSSWVGDYADPTTFLNLFTKSSPNNETGWSNDRYEALLHKAEETVDPVVRFQILHEGETILVEEELPIIPIYFYSGILLYDPDKIGGIEPNLLDEHPLSKLFLKNHPTP</sequence>
<dbReference type="PANTHER" id="PTHR30290">
    <property type="entry name" value="PERIPLASMIC BINDING COMPONENT OF ABC TRANSPORTER"/>
    <property type="match status" value="1"/>
</dbReference>
<evidence type="ECO:0000256" key="3">
    <source>
        <dbReference type="ARBA" id="ARBA00022448"/>
    </source>
</evidence>
<comment type="subcellular location">
    <subcellularLocation>
        <location evidence="1">Cell envelope</location>
    </subcellularLocation>
</comment>
<name>A0ABX7PVR7_9BACT</name>
<keyword evidence="8" id="KW-1185">Reference proteome</keyword>
<reference evidence="7 8" key="1">
    <citation type="submission" date="2020-12" db="EMBL/GenBank/DDBJ databases">
        <authorList>
            <person name="Awala S.I."/>
            <person name="Gwak J.-H."/>
            <person name="Kim S.-J."/>
            <person name="Rhee S.-K."/>
        </authorList>
    </citation>
    <scope>NUCLEOTIDE SEQUENCE [LARGE SCALE GENOMIC DNA]</scope>
    <source>
        <strain evidence="7 8">IT5</strain>
    </source>
</reference>
<evidence type="ECO:0000256" key="4">
    <source>
        <dbReference type="ARBA" id="ARBA00022729"/>
    </source>
</evidence>
<keyword evidence="4" id="KW-0732">Signal</keyword>
<dbReference type="InterPro" id="IPR000914">
    <property type="entry name" value="SBP_5_dom"/>
</dbReference>
<evidence type="ECO:0000256" key="5">
    <source>
        <dbReference type="SAM" id="Phobius"/>
    </source>
</evidence>
<keyword evidence="5" id="KW-0812">Transmembrane</keyword>